<dbReference type="EMBL" id="AVPF01000063">
    <property type="protein sequence ID" value="KGX84221.1"/>
    <property type="molecule type" value="Genomic_DNA"/>
</dbReference>
<sequence>MKSRKMTPLDITMGSLFVALMAIGANIVAWVPFMVVGGVPITLQTFFAVLAGLVLGSRLGAMSMTVYMLVGLAGAPIFARFGGGFGSLLSPTFGFILSFILVAYVVGKLTENNRTLPRYVIAGIIGMTINYVFGTNWMYAAYVLWYGAPEGFSYSMAWAWMVAPLPKDLILSALAGVFAFRLERSVLSRSQLRRQQNEAA</sequence>
<comment type="subcellular location">
    <subcellularLocation>
        <location evidence="2">Cell membrane</location>
        <topology evidence="2">Multi-pass membrane protein</topology>
    </subcellularLocation>
</comment>
<reference evidence="4 5" key="1">
    <citation type="submission" date="2013-08" db="EMBL/GenBank/DDBJ databases">
        <authorList>
            <person name="Huang J."/>
            <person name="Wang G."/>
        </authorList>
    </citation>
    <scope>NUCLEOTIDE SEQUENCE [LARGE SCALE GENOMIC DNA]</scope>
    <source>
        <strain evidence="4 5">BH030004</strain>
    </source>
</reference>
<dbReference type="Pfam" id="PF02632">
    <property type="entry name" value="BioY"/>
    <property type="match status" value="1"/>
</dbReference>
<keyword evidence="2 3" id="KW-0472">Membrane</keyword>
<dbReference type="PIRSF" id="PIRSF016661">
    <property type="entry name" value="BioY"/>
    <property type="match status" value="1"/>
</dbReference>
<feature type="transmembrane region" description="Helical" evidence="3">
    <location>
        <begin position="157"/>
        <end position="180"/>
    </location>
</feature>
<evidence type="ECO:0000313" key="5">
    <source>
        <dbReference type="Proteomes" id="UP000030403"/>
    </source>
</evidence>
<gene>
    <name evidence="4" type="ORF">N783_18240</name>
</gene>
<keyword evidence="3" id="KW-0812">Transmembrane</keyword>
<dbReference type="Gene3D" id="1.10.1760.20">
    <property type="match status" value="1"/>
</dbReference>
<dbReference type="AlphaFoldDB" id="A0A0A5FTW4"/>
<evidence type="ECO:0000256" key="1">
    <source>
        <dbReference type="ARBA" id="ARBA00010692"/>
    </source>
</evidence>
<evidence type="ECO:0000256" key="2">
    <source>
        <dbReference type="PIRNR" id="PIRNR016661"/>
    </source>
</evidence>
<dbReference type="RefSeq" id="WP_027445843.1">
    <property type="nucleotide sequence ID" value="NZ_AULJ01000018.1"/>
</dbReference>
<dbReference type="eggNOG" id="COG1268">
    <property type="taxonomic scope" value="Bacteria"/>
</dbReference>
<feature type="transmembrane region" description="Helical" evidence="3">
    <location>
        <begin position="64"/>
        <end position="82"/>
    </location>
</feature>
<feature type="transmembrane region" description="Helical" evidence="3">
    <location>
        <begin position="119"/>
        <end position="145"/>
    </location>
</feature>
<organism evidence="4 5">
    <name type="scientific">Pontibacillus marinus BH030004 = DSM 16465</name>
    <dbReference type="NCBI Taxonomy" id="1385511"/>
    <lineage>
        <taxon>Bacteria</taxon>
        <taxon>Bacillati</taxon>
        <taxon>Bacillota</taxon>
        <taxon>Bacilli</taxon>
        <taxon>Bacillales</taxon>
        <taxon>Bacillaceae</taxon>
        <taxon>Pontibacillus</taxon>
    </lineage>
</organism>
<accession>A0A0A5FTW4</accession>
<name>A0A0A5FTW4_9BACI</name>
<dbReference type="PANTHER" id="PTHR34295">
    <property type="entry name" value="BIOTIN TRANSPORTER BIOY"/>
    <property type="match status" value="1"/>
</dbReference>
<protein>
    <recommendedName>
        <fullName evidence="2">Biotin transporter</fullName>
    </recommendedName>
</protein>
<comment type="similarity">
    <text evidence="1 2">Belongs to the BioY family.</text>
</comment>
<evidence type="ECO:0000256" key="3">
    <source>
        <dbReference type="SAM" id="Phobius"/>
    </source>
</evidence>
<comment type="caution">
    <text evidence="4">The sequence shown here is derived from an EMBL/GenBank/DDBJ whole genome shotgun (WGS) entry which is preliminary data.</text>
</comment>
<dbReference type="Proteomes" id="UP000030403">
    <property type="component" value="Unassembled WGS sequence"/>
</dbReference>
<evidence type="ECO:0000313" key="4">
    <source>
        <dbReference type="EMBL" id="KGX84221.1"/>
    </source>
</evidence>
<keyword evidence="5" id="KW-1185">Reference proteome</keyword>
<keyword evidence="2" id="KW-1003">Cell membrane</keyword>
<dbReference type="GO" id="GO:0005886">
    <property type="term" value="C:plasma membrane"/>
    <property type="evidence" value="ECO:0007669"/>
    <property type="project" value="UniProtKB-SubCell"/>
</dbReference>
<keyword evidence="3" id="KW-1133">Transmembrane helix</keyword>
<proteinExistence type="inferred from homology"/>
<feature type="transmembrane region" description="Helical" evidence="3">
    <location>
        <begin position="88"/>
        <end position="107"/>
    </location>
</feature>
<dbReference type="GO" id="GO:0015225">
    <property type="term" value="F:biotin transmembrane transporter activity"/>
    <property type="evidence" value="ECO:0007669"/>
    <property type="project" value="UniProtKB-UniRule"/>
</dbReference>
<feature type="transmembrane region" description="Helical" evidence="3">
    <location>
        <begin position="12"/>
        <end position="33"/>
    </location>
</feature>
<dbReference type="PANTHER" id="PTHR34295:SF1">
    <property type="entry name" value="BIOTIN TRANSPORTER BIOY"/>
    <property type="match status" value="1"/>
</dbReference>
<dbReference type="STRING" id="1385511.GCA_000425225_01813"/>
<dbReference type="InterPro" id="IPR003784">
    <property type="entry name" value="BioY"/>
</dbReference>
<keyword evidence="2" id="KW-0813">Transport</keyword>
<feature type="transmembrane region" description="Helical" evidence="3">
    <location>
        <begin position="39"/>
        <end position="57"/>
    </location>
</feature>
<dbReference type="OrthoDB" id="9803495at2"/>